<name>A0A841JMR3_9BACT</name>
<keyword evidence="2" id="KW-0547">Nucleotide-binding</keyword>
<dbReference type="PANTHER" id="PTHR43289:SF6">
    <property type="entry name" value="SERINE_THREONINE-PROTEIN KINASE NEKL-3"/>
    <property type="match status" value="1"/>
</dbReference>
<feature type="repeat" description="TPR" evidence="5">
    <location>
        <begin position="628"/>
        <end position="661"/>
    </location>
</feature>
<evidence type="ECO:0000256" key="2">
    <source>
        <dbReference type="ARBA" id="ARBA00022741"/>
    </source>
</evidence>
<dbReference type="PROSITE" id="PS00108">
    <property type="entry name" value="PROTEIN_KINASE_ST"/>
    <property type="match status" value="1"/>
</dbReference>
<keyword evidence="3 7" id="KW-0418">Kinase</keyword>
<keyword evidence="7" id="KW-0723">Serine/threonine-protein kinase</keyword>
<dbReference type="Pfam" id="PF00069">
    <property type="entry name" value="Pkinase"/>
    <property type="match status" value="1"/>
</dbReference>
<dbReference type="InterPro" id="IPR008271">
    <property type="entry name" value="Ser/Thr_kinase_AS"/>
</dbReference>
<dbReference type="AlphaFoldDB" id="A0A841JMR3"/>
<dbReference type="RefSeq" id="WP_050057859.1">
    <property type="nucleotide sequence ID" value="NZ_JACHEK010000001.1"/>
</dbReference>
<dbReference type="PROSITE" id="PS50011">
    <property type="entry name" value="PROTEIN_KINASE_DOM"/>
    <property type="match status" value="1"/>
</dbReference>
<dbReference type="Pfam" id="PF13414">
    <property type="entry name" value="TPR_11"/>
    <property type="match status" value="1"/>
</dbReference>
<dbReference type="Pfam" id="PF13432">
    <property type="entry name" value="TPR_16"/>
    <property type="match status" value="1"/>
</dbReference>
<dbReference type="CDD" id="cd14014">
    <property type="entry name" value="STKc_PknB_like"/>
    <property type="match status" value="1"/>
</dbReference>
<dbReference type="SUPFAM" id="SSF48452">
    <property type="entry name" value="TPR-like"/>
    <property type="match status" value="2"/>
</dbReference>
<dbReference type="InterPro" id="IPR019734">
    <property type="entry name" value="TPR_rpt"/>
</dbReference>
<dbReference type="SMART" id="SM00028">
    <property type="entry name" value="TPR"/>
    <property type="match status" value="6"/>
</dbReference>
<dbReference type="PROSITE" id="PS50005">
    <property type="entry name" value="TPR"/>
    <property type="match status" value="3"/>
</dbReference>
<dbReference type="Gene3D" id="3.30.200.20">
    <property type="entry name" value="Phosphorylase Kinase, domain 1"/>
    <property type="match status" value="1"/>
</dbReference>
<dbReference type="Gene3D" id="1.10.510.10">
    <property type="entry name" value="Transferase(Phosphotransferase) domain 1"/>
    <property type="match status" value="1"/>
</dbReference>
<dbReference type="GO" id="GO:0004674">
    <property type="term" value="F:protein serine/threonine kinase activity"/>
    <property type="evidence" value="ECO:0007669"/>
    <property type="project" value="UniProtKB-KW"/>
</dbReference>
<feature type="domain" description="Protein kinase" evidence="6">
    <location>
        <begin position="102"/>
        <end position="361"/>
    </location>
</feature>
<organism evidence="7 8">
    <name type="scientific">Silvibacterium bohemicum</name>
    <dbReference type="NCBI Taxonomy" id="1577686"/>
    <lineage>
        <taxon>Bacteria</taxon>
        <taxon>Pseudomonadati</taxon>
        <taxon>Acidobacteriota</taxon>
        <taxon>Terriglobia</taxon>
        <taxon>Terriglobales</taxon>
        <taxon>Acidobacteriaceae</taxon>
        <taxon>Silvibacterium</taxon>
    </lineage>
</organism>
<evidence type="ECO:0000256" key="5">
    <source>
        <dbReference type="PROSITE-ProRule" id="PRU00339"/>
    </source>
</evidence>
<proteinExistence type="predicted"/>
<dbReference type="GO" id="GO:0005524">
    <property type="term" value="F:ATP binding"/>
    <property type="evidence" value="ECO:0007669"/>
    <property type="project" value="UniProtKB-KW"/>
</dbReference>
<gene>
    <name evidence="7" type="ORF">HNQ77_000600</name>
</gene>
<accession>A0A841JMR3</accession>
<feature type="repeat" description="TPR" evidence="5">
    <location>
        <begin position="696"/>
        <end position="729"/>
    </location>
</feature>
<evidence type="ECO:0000313" key="7">
    <source>
        <dbReference type="EMBL" id="MBB6142662.1"/>
    </source>
</evidence>
<keyword evidence="1" id="KW-0808">Transferase</keyword>
<dbReference type="SMART" id="SM00220">
    <property type="entry name" value="S_TKc"/>
    <property type="match status" value="1"/>
</dbReference>
<sequence length="947" mass="103347">MSNRRESAEQLFEAALALDAEERTAFLDKISPSDPALRRLVEELLAEDAVAGSFLQHGPLDFMHEASTDTASPGDANRFDDWIGNGARAGRLRTGQILIDRFTIVRFVAKGGMGEVYEVEDSFLCGVHVALKTILPQIAADPGLQQRFTREVLLAREVSHPNLCPIYDIFHCEEPPPGFLFLTMKLLPGKTLAAKLRESTPISTEEGQAILKGIAAGIAAIHAAGIVHRDIKPSNLMLDGAGADIRVWITDFGLARAFEAEPTFPGPAIIAGTPAYIAPEVLMGHPPSQASDLYALGVVLHEIFTGKKPIKATDSTSPVVSPSLSLSGVPASCAQLIRACLDQDPQRRCRAFQETLESLSLKPGRSWTRRKFIGVAAAGACSAAGVAWWKKDSVEDFLHPLPAKRFVALLNWPRTSDNKLAPMLSGALSAIQRELERLEAFDKNLFVISPEDAHQEVPSDAHLREISDPLGANLILAASAVPGVSHLQLILRLLNPYSNKSIRERDVTCAFADITSLSDKAVQAAARLLDVNGYLQGRARIDQGTQSASAYIAFQSAEALMKLPNDSGLDAAIEKYKEAIELDPHYAQPHAELAIAYGRLYGIRRDPGALDLARGNCQVALSLEPHLVDAHLALALVSELTGDERGALSEFGKALALDPSNPKTLVWQAQLYGRLERWTDAEQTFERVLKERPNYWLAYNELGFVLHAQGKFQKAIEYLRDATVAAPGNSLVWSNLGVEYVQTGNFAAAIESLKKSLTVDPMFDEAAQNMSLALRYQGKYKEALPFALKATELNPADDINWLELGECYSALPNSRSQAQSAFLRAAKAAELHLETDKTNGPGWMLLAFYRAKLGCSQEAFVLMQKADSLGANDMDSQLYKARILEILGKRDQALATLASSFRRGASAAQLAPLSDMESLRKDLRYQQMIRAKSTNAEVDRPSGIRDL</sequence>
<dbReference type="Proteomes" id="UP000538666">
    <property type="component" value="Unassembled WGS sequence"/>
</dbReference>
<dbReference type="InterPro" id="IPR011009">
    <property type="entry name" value="Kinase-like_dom_sf"/>
</dbReference>
<dbReference type="PANTHER" id="PTHR43289">
    <property type="entry name" value="MITOGEN-ACTIVATED PROTEIN KINASE KINASE KINASE 20-RELATED"/>
    <property type="match status" value="1"/>
</dbReference>
<dbReference type="OrthoDB" id="9801841at2"/>
<dbReference type="InterPro" id="IPR000719">
    <property type="entry name" value="Prot_kinase_dom"/>
</dbReference>
<dbReference type="Gene3D" id="1.25.40.10">
    <property type="entry name" value="Tetratricopeptide repeat domain"/>
    <property type="match status" value="3"/>
</dbReference>
<evidence type="ECO:0000259" key="6">
    <source>
        <dbReference type="PROSITE" id="PS50011"/>
    </source>
</evidence>
<dbReference type="InterPro" id="IPR011990">
    <property type="entry name" value="TPR-like_helical_dom_sf"/>
</dbReference>
<evidence type="ECO:0000256" key="4">
    <source>
        <dbReference type="ARBA" id="ARBA00022840"/>
    </source>
</evidence>
<dbReference type="Pfam" id="PF13181">
    <property type="entry name" value="TPR_8"/>
    <property type="match status" value="2"/>
</dbReference>
<protein>
    <submittedName>
        <fullName evidence="7">Serine/threonine protein kinase/Tfp pilus assembly protein PilF</fullName>
    </submittedName>
</protein>
<keyword evidence="8" id="KW-1185">Reference proteome</keyword>
<dbReference type="SUPFAM" id="SSF56112">
    <property type="entry name" value="Protein kinase-like (PK-like)"/>
    <property type="match status" value="1"/>
</dbReference>
<feature type="repeat" description="TPR" evidence="5">
    <location>
        <begin position="730"/>
        <end position="763"/>
    </location>
</feature>
<comment type="caution">
    <text evidence="7">The sequence shown here is derived from an EMBL/GenBank/DDBJ whole genome shotgun (WGS) entry which is preliminary data.</text>
</comment>
<keyword evidence="4" id="KW-0067">ATP-binding</keyword>
<evidence type="ECO:0000256" key="3">
    <source>
        <dbReference type="ARBA" id="ARBA00022777"/>
    </source>
</evidence>
<keyword evidence="5" id="KW-0802">TPR repeat</keyword>
<evidence type="ECO:0000313" key="8">
    <source>
        <dbReference type="Proteomes" id="UP000538666"/>
    </source>
</evidence>
<reference evidence="7 8" key="1">
    <citation type="submission" date="2020-08" db="EMBL/GenBank/DDBJ databases">
        <title>Genomic Encyclopedia of Type Strains, Phase IV (KMG-IV): sequencing the most valuable type-strain genomes for metagenomic binning, comparative biology and taxonomic classification.</title>
        <authorList>
            <person name="Goeker M."/>
        </authorList>
    </citation>
    <scope>NUCLEOTIDE SEQUENCE [LARGE SCALE GENOMIC DNA]</scope>
    <source>
        <strain evidence="7 8">DSM 103733</strain>
    </source>
</reference>
<dbReference type="EMBL" id="JACHEK010000001">
    <property type="protein sequence ID" value="MBB6142662.1"/>
    <property type="molecule type" value="Genomic_DNA"/>
</dbReference>
<evidence type="ECO:0000256" key="1">
    <source>
        <dbReference type="ARBA" id="ARBA00022679"/>
    </source>
</evidence>